<sequence length="635" mass="71556">MIRANSLSLRRGSKPLLENTSFTINSNERIGIVGRNGAGKSSLFALILGQIDQETGDISIPKEWRIAHVRQDVLLGNQSATEFVIDGDINLRNLQSEYANTDTNDGVRLSELEAALSDAGTYTVQSRAEQLLSGLGFGPSEWSKAIGEFSGGWQMRLALARALMMPSDLLLLDEPTNHLDLDAMIWLEKWLSRYDGTVLIISHDTDFLNSTVQNILSFENKQLIRYKGNYDQHLIQKAEKHKQHIAEIEKQKRESERLQNFIDRFKAKASKAKQAQSRIKALSRMQKLAPLQAEGAIHITLPTNPNMPDPLLVMEDLSVGYEQKPVLQNISLMLRGGDRIGMLGMNGAGKSTLVKTLADGLPLISGAIKPSKGIKIGYFAQHQLDMLNDESTPLQHLQLIADPNTTEQELRNYLGQFAFTGDVVCEPIAPFSGGEKARLALALVVWKKPNLLILDEPSNHLDIVTREALAEALAQFDGSMLLVSHDRQLLKSTVDKFWIVYDGNVHEFDGDLDDYAKWIEERKSNSTKVDQKNKSDSTVDKKATKRLEAEERQRKFKLKKPLEQKASYIEENINNLENKISEYDALIADESFYAESNRDNRLKILNDHQKSVNELKHLEEEWFDVLAQIEELENN</sequence>
<feature type="domain" description="ABC transporter" evidence="8">
    <location>
        <begin position="312"/>
        <end position="527"/>
    </location>
</feature>
<dbReference type="InterPro" id="IPR027417">
    <property type="entry name" value="P-loop_NTPase"/>
</dbReference>
<comment type="similarity">
    <text evidence="5">Belongs to the ABC transporter superfamily. ABCF family. YheS subfamily.</text>
</comment>
<dbReference type="InterPro" id="IPR050611">
    <property type="entry name" value="ABCF"/>
</dbReference>
<evidence type="ECO:0000256" key="6">
    <source>
        <dbReference type="ARBA" id="ARBA00069073"/>
    </source>
</evidence>
<feature type="coiled-coil region" evidence="7">
    <location>
        <begin position="234"/>
        <end position="268"/>
    </location>
</feature>
<dbReference type="InterPro" id="IPR003439">
    <property type="entry name" value="ABC_transporter-like_ATP-bd"/>
</dbReference>
<dbReference type="Pfam" id="PF12848">
    <property type="entry name" value="ABC_tran_Xtn"/>
    <property type="match status" value="1"/>
</dbReference>
<accession>A0A654KJ42</accession>
<dbReference type="GO" id="GO:0005524">
    <property type="term" value="F:ATP binding"/>
    <property type="evidence" value="ECO:0007669"/>
    <property type="project" value="UniProtKB-KW"/>
</dbReference>
<proteinExistence type="inferred from homology"/>
<dbReference type="InterPro" id="IPR032781">
    <property type="entry name" value="ABC_tran_Xtn"/>
</dbReference>
<dbReference type="InterPro" id="IPR017871">
    <property type="entry name" value="ABC_transporter-like_CS"/>
</dbReference>
<organism evidence="9 10">
    <name type="scientific">Taylorella equigenitalis (strain MCE9)</name>
    <dbReference type="NCBI Taxonomy" id="937774"/>
    <lineage>
        <taxon>Bacteria</taxon>
        <taxon>Pseudomonadati</taxon>
        <taxon>Pseudomonadota</taxon>
        <taxon>Betaproteobacteria</taxon>
        <taxon>Burkholderiales</taxon>
        <taxon>Alcaligenaceae</taxon>
        <taxon>Taylorella</taxon>
    </lineage>
</organism>
<dbReference type="PROSITE" id="PS00211">
    <property type="entry name" value="ABC_TRANSPORTER_1"/>
    <property type="match status" value="2"/>
</dbReference>
<dbReference type="Proteomes" id="UP000007472">
    <property type="component" value="Chromosome"/>
</dbReference>
<dbReference type="KEGG" id="teq:TEQUI_1476"/>
<dbReference type="AlphaFoldDB" id="A0A654KJ42"/>
<evidence type="ECO:0000259" key="8">
    <source>
        <dbReference type="PROSITE" id="PS50893"/>
    </source>
</evidence>
<keyword evidence="7" id="KW-0175">Coiled coil</keyword>
<dbReference type="Pfam" id="PF00005">
    <property type="entry name" value="ABC_tran"/>
    <property type="match status" value="2"/>
</dbReference>
<dbReference type="SMART" id="SM00382">
    <property type="entry name" value="AAA"/>
    <property type="match status" value="2"/>
</dbReference>
<keyword evidence="2" id="KW-0677">Repeat</keyword>
<feature type="coiled-coil region" evidence="7">
    <location>
        <begin position="559"/>
        <end position="586"/>
    </location>
</feature>
<keyword evidence="1" id="KW-1003">Cell membrane</keyword>
<dbReference type="EMBL" id="CP002456">
    <property type="protein sequence ID" value="ADU92389.1"/>
    <property type="molecule type" value="Genomic_DNA"/>
</dbReference>
<dbReference type="CDD" id="cd03221">
    <property type="entry name" value="ABCF_EF-3"/>
    <property type="match status" value="2"/>
</dbReference>
<dbReference type="GO" id="GO:0016887">
    <property type="term" value="F:ATP hydrolysis activity"/>
    <property type="evidence" value="ECO:0007669"/>
    <property type="project" value="InterPro"/>
</dbReference>
<evidence type="ECO:0000313" key="9">
    <source>
        <dbReference type="EMBL" id="ADU92389.1"/>
    </source>
</evidence>
<evidence type="ECO:0000256" key="3">
    <source>
        <dbReference type="ARBA" id="ARBA00022741"/>
    </source>
</evidence>
<protein>
    <recommendedName>
        <fullName evidence="6">Probable ATP-binding protein YheS</fullName>
    </recommendedName>
</protein>
<keyword evidence="3" id="KW-0547">Nucleotide-binding</keyword>
<dbReference type="FunFam" id="3.40.50.300:FF:000011">
    <property type="entry name" value="Putative ABC transporter ATP-binding component"/>
    <property type="match status" value="1"/>
</dbReference>
<dbReference type="FunFam" id="3.40.50.300:FF:002053">
    <property type="entry name" value="ABC transporter ATP-binding protein"/>
    <property type="match status" value="1"/>
</dbReference>
<evidence type="ECO:0000256" key="4">
    <source>
        <dbReference type="ARBA" id="ARBA00022840"/>
    </source>
</evidence>
<dbReference type="SUPFAM" id="SSF52540">
    <property type="entry name" value="P-loop containing nucleoside triphosphate hydrolases"/>
    <property type="match status" value="2"/>
</dbReference>
<dbReference type="PROSITE" id="PS50893">
    <property type="entry name" value="ABC_TRANSPORTER_2"/>
    <property type="match status" value="2"/>
</dbReference>
<dbReference type="PANTHER" id="PTHR19211">
    <property type="entry name" value="ATP-BINDING TRANSPORT PROTEIN-RELATED"/>
    <property type="match status" value="1"/>
</dbReference>
<evidence type="ECO:0000256" key="2">
    <source>
        <dbReference type="ARBA" id="ARBA00022737"/>
    </source>
</evidence>
<gene>
    <name evidence="9" type="ordered locus">TEQUI_1476</name>
</gene>
<evidence type="ECO:0000256" key="5">
    <source>
        <dbReference type="ARBA" id="ARBA00061571"/>
    </source>
</evidence>
<keyword evidence="1" id="KW-0472">Membrane</keyword>
<dbReference type="Gene3D" id="3.40.50.300">
    <property type="entry name" value="P-loop containing nucleotide triphosphate hydrolases"/>
    <property type="match status" value="2"/>
</dbReference>
<name>A0A654KJ42_TAYEM</name>
<reference evidence="9 10" key="1">
    <citation type="journal article" date="2011" name="J. Bacteriol.">
        <title>Genome sequence of Taylorella equigenitalis MCE9, the causative agent of contagious equine metritis.</title>
        <authorList>
            <person name="Hebert L."/>
            <person name="Moumen B."/>
            <person name="Duquesne F."/>
            <person name="Breuil M.F."/>
            <person name="Laugier C."/>
            <person name="Batto J.M."/>
            <person name="Renault P."/>
            <person name="Petry S."/>
        </authorList>
    </citation>
    <scope>NUCLEOTIDE SEQUENCE [LARGE SCALE GENOMIC DNA]</scope>
    <source>
        <strain evidence="9 10">MCE9</strain>
    </source>
</reference>
<dbReference type="PANTHER" id="PTHR19211:SF14">
    <property type="entry name" value="ATP-BINDING CASSETTE SUB-FAMILY F MEMBER 1"/>
    <property type="match status" value="1"/>
</dbReference>
<evidence type="ECO:0000313" key="10">
    <source>
        <dbReference type="Proteomes" id="UP000007472"/>
    </source>
</evidence>
<feature type="domain" description="ABC transporter" evidence="8">
    <location>
        <begin position="2"/>
        <end position="245"/>
    </location>
</feature>
<evidence type="ECO:0000256" key="7">
    <source>
        <dbReference type="SAM" id="Coils"/>
    </source>
</evidence>
<dbReference type="InterPro" id="IPR003593">
    <property type="entry name" value="AAA+_ATPase"/>
</dbReference>
<keyword evidence="4 9" id="KW-0067">ATP-binding</keyword>
<evidence type="ECO:0000256" key="1">
    <source>
        <dbReference type="ARBA" id="ARBA00022475"/>
    </source>
</evidence>